<organism evidence="1 2">
    <name type="scientific">Chryseobacterium nakagawai</name>
    <dbReference type="NCBI Taxonomy" id="1241982"/>
    <lineage>
        <taxon>Bacteria</taxon>
        <taxon>Pseudomonadati</taxon>
        <taxon>Bacteroidota</taxon>
        <taxon>Flavobacteriia</taxon>
        <taxon>Flavobacteriales</taxon>
        <taxon>Weeksellaceae</taxon>
        <taxon>Chryseobacterium group</taxon>
        <taxon>Chryseobacterium</taxon>
    </lineage>
</organism>
<gene>
    <name evidence="1" type="ORF">EG343_24875</name>
</gene>
<keyword evidence="2" id="KW-1185">Reference proteome</keyword>
<evidence type="ECO:0000313" key="2">
    <source>
        <dbReference type="Proteomes" id="UP000278288"/>
    </source>
</evidence>
<name>A0AAD0YPC6_CHRNA</name>
<protein>
    <submittedName>
        <fullName evidence="1">Uncharacterized protein</fullName>
    </submittedName>
</protein>
<proteinExistence type="predicted"/>
<sequence>MFVMIYIISFDGKGNIFAKDFIEFILNNKQNTMNNKAISLKKYLCIVSFLAVGKFYSQVGINNTTPKATLDVTGQATNTTTIDGIIAPRITGEQLKSKDNVYNANQDGAIIYVTQPLAAGQTTARTVNVLDKGYFGFNSSLGTTGQWVSLFNRDPTVIAGGDILNRVMIAETTLSTAGTTQANLYSKQFTLTRKSMIDVFFSIPVSTVARANGQAPVDGTSKLFGLNVYLVKTDAPTFPNQNILRDTESFTNSGNFYANGIYQIGGSRKFVLEAGTYTMNFNAFVYANPNENVGVRATFGTNGNGASDLRSVIDIIATPMDK</sequence>
<reference evidence="1 2" key="1">
    <citation type="submission" date="2018-11" db="EMBL/GenBank/DDBJ databases">
        <title>Proposal to divide the Flavobacteriaceae and reorganize its genera based on Amino Acid Identity values calculated from whole genome sequences.</title>
        <authorList>
            <person name="Nicholson A.C."/>
            <person name="Gulvik C.A."/>
            <person name="Whitney A.M."/>
            <person name="Humrighouse B.W."/>
            <person name="Bell M."/>
            <person name="Holmes B."/>
            <person name="Steigerwalt A.G."/>
            <person name="Villarma A."/>
            <person name="Sheth M."/>
            <person name="Batra D."/>
            <person name="Pryor J."/>
            <person name="Bernardet J.-F."/>
            <person name="Hugo C."/>
            <person name="Kampfer P."/>
            <person name="Newman J."/>
            <person name="McQuiston J.R."/>
        </authorList>
    </citation>
    <scope>NUCLEOTIDE SEQUENCE [LARGE SCALE GENOMIC DNA]</scope>
    <source>
        <strain evidence="1 2">G0041</strain>
    </source>
</reference>
<dbReference type="KEGG" id="cnk:EG343_24875"/>
<dbReference type="EMBL" id="CP033923">
    <property type="protein sequence ID" value="AZA93607.1"/>
    <property type="molecule type" value="Genomic_DNA"/>
</dbReference>
<dbReference type="AlphaFoldDB" id="A0AAD0YPC6"/>
<accession>A0AAD0YPC6</accession>
<evidence type="ECO:0000313" key="1">
    <source>
        <dbReference type="EMBL" id="AZA93607.1"/>
    </source>
</evidence>
<dbReference type="Proteomes" id="UP000278288">
    <property type="component" value="Chromosome"/>
</dbReference>